<dbReference type="NCBIfam" id="TIGR00147">
    <property type="entry name" value="YegS/Rv2252/BmrU family lipid kinase"/>
    <property type="match status" value="1"/>
</dbReference>
<keyword evidence="10" id="KW-1208">Phospholipid metabolism</keyword>
<dbReference type="Gene3D" id="3.40.50.10330">
    <property type="entry name" value="Probable inorganic polyphosphate/atp-NAD kinase, domain 1"/>
    <property type="match status" value="1"/>
</dbReference>
<evidence type="ECO:0000256" key="2">
    <source>
        <dbReference type="ARBA" id="ARBA00005983"/>
    </source>
</evidence>
<dbReference type="InterPro" id="IPR017438">
    <property type="entry name" value="ATP-NAD_kinase_N"/>
</dbReference>
<dbReference type="EMBL" id="FNQR01000005">
    <property type="protein sequence ID" value="SEA46916.1"/>
    <property type="molecule type" value="Genomic_DNA"/>
</dbReference>
<dbReference type="SUPFAM" id="SSF111331">
    <property type="entry name" value="NAD kinase/diacylglycerol kinase-like"/>
    <property type="match status" value="1"/>
</dbReference>
<dbReference type="PANTHER" id="PTHR12358:SF54">
    <property type="entry name" value="SPHINGOSINE KINASE RELATED PROTEIN"/>
    <property type="match status" value="1"/>
</dbReference>
<dbReference type="PROSITE" id="PS50146">
    <property type="entry name" value="DAGK"/>
    <property type="match status" value="1"/>
</dbReference>
<accession>A0A1H4BFP7</accession>
<evidence type="ECO:0000256" key="10">
    <source>
        <dbReference type="ARBA" id="ARBA00023264"/>
    </source>
</evidence>
<dbReference type="InterPro" id="IPR045540">
    <property type="entry name" value="YegS/DAGK_C"/>
</dbReference>
<keyword evidence="8" id="KW-0443">Lipid metabolism</keyword>
<dbReference type="STRING" id="571932.SAMN05421743_10514"/>
<dbReference type="Pfam" id="PF00781">
    <property type="entry name" value="DAGK_cat"/>
    <property type="match status" value="1"/>
</dbReference>
<evidence type="ECO:0000256" key="3">
    <source>
        <dbReference type="ARBA" id="ARBA00022516"/>
    </source>
</evidence>
<evidence type="ECO:0000313" key="13">
    <source>
        <dbReference type="Proteomes" id="UP000198584"/>
    </source>
</evidence>
<evidence type="ECO:0000259" key="11">
    <source>
        <dbReference type="PROSITE" id="PS50146"/>
    </source>
</evidence>
<dbReference type="SMART" id="SM00046">
    <property type="entry name" value="DAGKc"/>
    <property type="match status" value="1"/>
</dbReference>
<dbReference type="InterPro" id="IPR001206">
    <property type="entry name" value="Diacylglycerol_kinase_cat_dom"/>
</dbReference>
<organism evidence="12 13">
    <name type="scientific">Thalassobacillus cyri</name>
    <dbReference type="NCBI Taxonomy" id="571932"/>
    <lineage>
        <taxon>Bacteria</taxon>
        <taxon>Bacillati</taxon>
        <taxon>Bacillota</taxon>
        <taxon>Bacilli</taxon>
        <taxon>Bacillales</taxon>
        <taxon>Bacillaceae</taxon>
        <taxon>Thalassobacillus</taxon>
    </lineage>
</organism>
<dbReference type="Proteomes" id="UP000198584">
    <property type="component" value="Unassembled WGS sequence"/>
</dbReference>
<evidence type="ECO:0000256" key="7">
    <source>
        <dbReference type="ARBA" id="ARBA00022840"/>
    </source>
</evidence>
<keyword evidence="9" id="KW-0594">Phospholipid biosynthesis</keyword>
<evidence type="ECO:0000256" key="5">
    <source>
        <dbReference type="ARBA" id="ARBA00022741"/>
    </source>
</evidence>
<evidence type="ECO:0000256" key="9">
    <source>
        <dbReference type="ARBA" id="ARBA00023209"/>
    </source>
</evidence>
<dbReference type="AlphaFoldDB" id="A0A1H4BFP7"/>
<keyword evidence="6 12" id="KW-0418">Kinase</keyword>
<dbReference type="GO" id="GO:0008654">
    <property type="term" value="P:phospholipid biosynthetic process"/>
    <property type="evidence" value="ECO:0007669"/>
    <property type="project" value="UniProtKB-KW"/>
</dbReference>
<evidence type="ECO:0000256" key="4">
    <source>
        <dbReference type="ARBA" id="ARBA00022679"/>
    </source>
</evidence>
<dbReference type="InterPro" id="IPR050187">
    <property type="entry name" value="Lipid_Phosphate_FormReg"/>
</dbReference>
<keyword evidence="13" id="KW-1185">Reference proteome</keyword>
<dbReference type="OrthoDB" id="9786026at2"/>
<evidence type="ECO:0000256" key="1">
    <source>
        <dbReference type="ARBA" id="ARBA00001946"/>
    </source>
</evidence>
<evidence type="ECO:0000256" key="8">
    <source>
        <dbReference type="ARBA" id="ARBA00023098"/>
    </source>
</evidence>
<protein>
    <submittedName>
        <fullName evidence="12">Lipid kinase, YegS/Rv2252/BmrU family</fullName>
    </submittedName>
</protein>
<dbReference type="Gene3D" id="2.60.200.40">
    <property type="match status" value="1"/>
</dbReference>
<comment type="cofactor">
    <cofactor evidence="1">
        <name>Mg(2+)</name>
        <dbReference type="ChEBI" id="CHEBI:18420"/>
    </cofactor>
</comment>
<dbReference type="InterPro" id="IPR016064">
    <property type="entry name" value="NAD/diacylglycerol_kinase_sf"/>
</dbReference>
<keyword evidence="3" id="KW-0444">Lipid biosynthesis</keyword>
<gene>
    <name evidence="12" type="ORF">SAMN05421743_10514</name>
</gene>
<dbReference type="PANTHER" id="PTHR12358">
    <property type="entry name" value="SPHINGOSINE KINASE"/>
    <property type="match status" value="1"/>
</dbReference>
<reference evidence="12 13" key="1">
    <citation type="submission" date="2016-10" db="EMBL/GenBank/DDBJ databases">
        <authorList>
            <person name="de Groot N.N."/>
        </authorList>
    </citation>
    <scope>NUCLEOTIDE SEQUENCE [LARGE SCALE GENOMIC DNA]</scope>
    <source>
        <strain evidence="12 13">CCM7597</strain>
    </source>
</reference>
<evidence type="ECO:0000313" key="12">
    <source>
        <dbReference type="EMBL" id="SEA46916.1"/>
    </source>
</evidence>
<proteinExistence type="inferred from homology"/>
<comment type="similarity">
    <text evidence="2">Belongs to the diacylglycerol/lipid kinase family.</text>
</comment>
<keyword evidence="4" id="KW-0808">Transferase</keyword>
<feature type="domain" description="DAGKc" evidence="11">
    <location>
        <begin position="1"/>
        <end position="115"/>
    </location>
</feature>
<dbReference type="InterPro" id="IPR005218">
    <property type="entry name" value="Diacylglycerol/lipid_kinase"/>
</dbReference>
<evidence type="ECO:0000256" key="6">
    <source>
        <dbReference type="ARBA" id="ARBA00022777"/>
    </source>
</evidence>
<dbReference type="RefSeq" id="WP_093044050.1">
    <property type="nucleotide sequence ID" value="NZ_FNQR01000005.1"/>
</dbReference>
<dbReference type="GO" id="GO:0016301">
    <property type="term" value="F:kinase activity"/>
    <property type="evidence" value="ECO:0007669"/>
    <property type="project" value="UniProtKB-KW"/>
</dbReference>
<keyword evidence="7" id="KW-0067">ATP-binding</keyword>
<dbReference type="GO" id="GO:0005524">
    <property type="term" value="F:ATP binding"/>
    <property type="evidence" value="ECO:0007669"/>
    <property type="project" value="UniProtKB-KW"/>
</dbReference>
<dbReference type="Pfam" id="PF19279">
    <property type="entry name" value="YegS_C"/>
    <property type="match status" value="1"/>
</dbReference>
<sequence>MHIVIVNTIAGNGRALNILEKIQHDHSFQANQCRSFITDYKGHAEEIVKQVTEIYHEKIKTVIIIGGDGTLHEVLNGMKHYPEIPLAFIPAGSGNDFARGAGIHTNPVTLFKRIIDHPRTLSFKPGAYLFHNDVKSRRHFMNSIGFGLDAEVAYKADNSSFKKVFNRMRIGFMSYVLAFFTVLPTYQSLDITLTIDGKVKQVKGAYMITVSRHPYYGGGMKIAPQASLKKDFYSVIVVESMPKWKILLLFITVFWGKHTSLREVKQYKGRAITVESLSTIPVQVDGEAGSCRFCKMEIPEQKRMVYFG</sequence>
<name>A0A1H4BFP7_9BACI</name>
<keyword evidence="5" id="KW-0547">Nucleotide-binding</keyword>